<name>A0A7Y9PIR4_9BACT</name>
<gene>
    <name evidence="2" type="ORF">HDF17_002168</name>
</gene>
<dbReference type="InterPro" id="IPR025161">
    <property type="entry name" value="IS402-like_dom"/>
</dbReference>
<dbReference type="Pfam" id="PF13340">
    <property type="entry name" value="DUF4096"/>
    <property type="match status" value="1"/>
</dbReference>
<accession>A0A7Y9PIR4</accession>
<dbReference type="NCBIfam" id="NF033580">
    <property type="entry name" value="transpos_IS5_3"/>
    <property type="match status" value="1"/>
</dbReference>
<organism evidence="2 3">
    <name type="scientific">Granulicella arctica</name>
    <dbReference type="NCBI Taxonomy" id="940613"/>
    <lineage>
        <taxon>Bacteria</taxon>
        <taxon>Pseudomonadati</taxon>
        <taxon>Acidobacteriota</taxon>
        <taxon>Terriglobia</taxon>
        <taxon>Terriglobales</taxon>
        <taxon>Acidobacteriaceae</taxon>
        <taxon>Granulicella</taxon>
    </lineage>
</organism>
<keyword evidence="3" id="KW-1185">Reference proteome</keyword>
<evidence type="ECO:0000313" key="3">
    <source>
        <dbReference type="Proteomes" id="UP000589520"/>
    </source>
</evidence>
<feature type="domain" description="Insertion element IS402-like" evidence="1">
    <location>
        <begin position="8"/>
        <end position="81"/>
    </location>
</feature>
<dbReference type="Proteomes" id="UP000589520">
    <property type="component" value="Unassembled WGS sequence"/>
</dbReference>
<evidence type="ECO:0000259" key="1">
    <source>
        <dbReference type="Pfam" id="PF13340"/>
    </source>
</evidence>
<proteinExistence type="predicted"/>
<evidence type="ECO:0000313" key="2">
    <source>
        <dbReference type="EMBL" id="NYF79848.1"/>
    </source>
</evidence>
<comment type="caution">
    <text evidence="2">The sequence shown here is derived from an EMBL/GenBank/DDBJ whole genome shotgun (WGS) entry which is preliminary data.</text>
</comment>
<reference evidence="2 3" key="1">
    <citation type="submission" date="2020-07" db="EMBL/GenBank/DDBJ databases">
        <title>Genomic Encyclopedia of Type Strains, Phase IV (KMG-V): Genome sequencing to study the core and pangenomes of soil and plant-associated prokaryotes.</title>
        <authorList>
            <person name="Whitman W."/>
        </authorList>
    </citation>
    <scope>NUCLEOTIDE SEQUENCE [LARGE SCALE GENOMIC DNA]</scope>
    <source>
        <strain evidence="2 3">X4EP2</strain>
    </source>
</reference>
<dbReference type="PANTHER" id="PTHR46637">
    <property type="entry name" value="TIS1421-TRANSPOSASE PROTEIN A"/>
    <property type="match status" value="1"/>
</dbReference>
<dbReference type="EMBL" id="JACCCW010000002">
    <property type="protein sequence ID" value="NYF79848.1"/>
    <property type="molecule type" value="Genomic_DNA"/>
</dbReference>
<dbReference type="InterPro" id="IPR052909">
    <property type="entry name" value="Transposase_6_like"/>
</dbReference>
<protein>
    <submittedName>
        <fullName evidence="2">Transposase</fullName>
    </submittedName>
</protein>
<dbReference type="AlphaFoldDB" id="A0A7Y9PIR4"/>
<sequence length="125" mass="14258">MSTKRYGLRNDQWERIEGLLPGRVGTEGRPAKNNRLFVEAVLYRYRAGIPWRDLPGHFGDFRAVHTRMSRWAKRGVWKEIFEHLATDADNEYAMIDSTIVRAHQHSAGARKKGAAIKPSDAARVA</sequence>
<dbReference type="PANTHER" id="PTHR46637:SF1">
    <property type="entry name" value="BLL5188 PROTEIN"/>
    <property type="match status" value="1"/>
</dbReference>